<proteinExistence type="predicted"/>
<dbReference type="PANTHER" id="PTHR34290:SF2">
    <property type="entry name" value="OS04G0668800 PROTEIN"/>
    <property type="match status" value="1"/>
</dbReference>
<dbReference type="AlphaFoldDB" id="L0GZU0"/>
<evidence type="ECO:0008006" key="3">
    <source>
        <dbReference type="Google" id="ProtNLM"/>
    </source>
</evidence>
<organism evidence="1 2">
    <name type="scientific">Thioflavicoccus mobilis 8321</name>
    <dbReference type="NCBI Taxonomy" id="765912"/>
    <lineage>
        <taxon>Bacteria</taxon>
        <taxon>Pseudomonadati</taxon>
        <taxon>Pseudomonadota</taxon>
        <taxon>Gammaproteobacteria</taxon>
        <taxon>Chromatiales</taxon>
        <taxon>Chromatiaceae</taxon>
        <taxon>Thioflavicoccus</taxon>
    </lineage>
</organism>
<sequence>MAGRSRVNHQSGRTTLRANGLRVLYDGGCPLCRREIAIYRRLRPRRPVDWVDIDANPQAPSRYGLTVTQAMTRFHVIDGEQVVTGAAAFVTLWSALPVWRHLAAVVRALRLLPVLELGYAWFARRRLRRRCTEESCRAG</sequence>
<dbReference type="KEGG" id="tmb:Thimo_2144"/>
<evidence type="ECO:0000313" key="1">
    <source>
        <dbReference type="EMBL" id="AGA90895.1"/>
    </source>
</evidence>
<gene>
    <name evidence="1" type="ORF">Thimo_2144</name>
</gene>
<evidence type="ECO:0000313" key="2">
    <source>
        <dbReference type="Proteomes" id="UP000010816"/>
    </source>
</evidence>
<dbReference type="OrthoDB" id="5294764at2"/>
<name>L0GZU0_9GAMM</name>
<dbReference type="GO" id="GO:0015035">
    <property type="term" value="F:protein-disulfide reductase activity"/>
    <property type="evidence" value="ECO:0007669"/>
    <property type="project" value="InterPro"/>
</dbReference>
<protein>
    <recommendedName>
        <fullName evidence="3">Thiol-disulfide oxidoreductase DCC</fullName>
    </recommendedName>
</protein>
<dbReference type="Proteomes" id="UP000010816">
    <property type="component" value="Chromosome"/>
</dbReference>
<dbReference type="Pfam" id="PF04134">
    <property type="entry name" value="DCC1-like"/>
    <property type="match status" value="1"/>
</dbReference>
<accession>L0GZU0</accession>
<dbReference type="InterPro" id="IPR036249">
    <property type="entry name" value="Thioredoxin-like_sf"/>
</dbReference>
<dbReference type="EMBL" id="CP003051">
    <property type="protein sequence ID" value="AGA90895.1"/>
    <property type="molecule type" value="Genomic_DNA"/>
</dbReference>
<dbReference type="SUPFAM" id="SSF52833">
    <property type="entry name" value="Thioredoxin-like"/>
    <property type="match status" value="1"/>
</dbReference>
<dbReference type="InterPro" id="IPR044691">
    <property type="entry name" value="DCC1_Trx"/>
</dbReference>
<keyword evidence="2" id="KW-1185">Reference proteome</keyword>
<dbReference type="HOGENOM" id="CLU_086500_3_2_6"/>
<dbReference type="PANTHER" id="PTHR34290">
    <property type="entry name" value="SI:CH73-390P7.2"/>
    <property type="match status" value="1"/>
</dbReference>
<dbReference type="eggNOG" id="COG3011">
    <property type="taxonomic scope" value="Bacteria"/>
</dbReference>
<dbReference type="STRING" id="765912.Thimo_2144"/>
<dbReference type="InterPro" id="IPR007263">
    <property type="entry name" value="DCC1-like"/>
</dbReference>
<reference evidence="1 2" key="1">
    <citation type="submission" date="2011-09" db="EMBL/GenBank/DDBJ databases">
        <title>Complete sequence of chromosome of Thioflavicoccus mobilis 8321.</title>
        <authorList>
            <consortium name="US DOE Joint Genome Institute"/>
            <person name="Lucas S."/>
            <person name="Han J."/>
            <person name="Lapidus A."/>
            <person name="Cheng J.-F."/>
            <person name="Goodwin L."/>
            <person name="Pitluck S."/>
            <person name="Peters L."/>
            <person name="Ovchinnikova G."/>
            <person name="Lu M."/>
            <person name="Detter J.C."/>
            <person name="Han C."/>
            <person name="Tapia R."/>
            <person name="Land M."/>
            <person name="Hauser L."/>
            <person name="Kyrpides N."/>
            <person name="Ivanova N."/>
            <person name="Pagani I."/>
            <person name="Vogl K."/>
            <person name="Liu Z."/>
            <person name="Imhoff J."/>
            <person name="Thiel V."/>
            <person name="Frigaard N.-U."/>
            <person name="Bryant D."/>
            <person name="Woyke T."/>
        </authorList>
    </citation>
    <scope>NUCLEOTIDE SEQUENCE [LARGE SCALE GENOMIC DNA]</scope>
    <source>
        <strain evidence="1 2">8321</strain>
    </source>
</reference>